<name>E3NS42_CAERE</name>
<evidence type="ECO:0000313" key="2">
    <source>
        <dbReference type="Proteomes" id="UP000008281"/>
    </source>
</evidence>
<dbReference type="PANTHER" id="PTHR31424:SF3">
    <property type="entry name" value="RING-TYPE DOMAIN-CONTAINING PROTEIN"/>
    <property type="match status" value="1"/>
</dbReference>
<dbReference type="AlphaFoldDB" id="E3NS42"/>
<dbReference type="OMA" id="TWGHISE"/>
<dbReference type="EMBL" id="DS269872">
    <property type="protein sequence ID" value="EFO89287.1"/>
    <property type="molecule type" value="Genomic_DNA"/>
</dbReference>
<protein>
    <submittedName>
        <fullName evidence="1">Uncharacterized protein</fullName>
    </submittedName>
</protein>
<gene>
    <name evidence="1" type="ORF">CRE_17753</name>
</gene>
<keyword evidence="2" id="KW-1185">Reference proteome</keyword>
<dbReference type="eggNOG" id="ENOG502QRBM">
    <property type="taxonomic scope" value="Eukaryota"/>
</dbReference>
<reference evidence="1" key="1">
    <citation type="submission" date="2007-07" db="EMBL/GenBank/DDBJ databases">
        <title>PCAP assembly of the Caenorhabditis remanei genome.</title>
        <authorList>
            <consortium name="The Caenorhabditis remanei Sequencing Consortium"/>
            <person name="Wilson R.K."/>
        </authorList>
    </citation>
    <scope>NUCLEOTIDE SEQUENCE [LARGE SCALE GENOMIC DNA]</scope>
    <source>
        <strain evidence="1">PB4641</strain>
    </source>
</reference>
<evidence type="ECO:0000313" key="1">
    <source>
        <dbReference type="EMBL" id="EFO89287.1"/>
    </source>
</evidence>
<sequence length="226" mass="25957">MSIDDRLGVLLEMELDVERTLKNNKDMLDEVTKELESLQKLFKEPGPTRILLDDVLKNIGCDSRVWFQQLTGNQARTLLRPDNIRKVLAVFPSDSSDNITFMEEVMMDLSALMSSANNQEKTDEEIDEIESLLWRIERNLRVAQPTSSVTPKLHMLTAHLIPYLRLHRSWGHLTEQGIEHLHAVVNALHLRFASVPDPVLNATLVLKHLSNFNFLFDVGQSWFQSD</sequence>
<organism evidence="2">
    <name type="scientific">Caenorhabditis remanei</name>
    <name type="common">Caenorhabditis vulgaris</name>
    <dbReference type="NCBI Taxonomy" id="31234"/>
    <lineage>
        <taxon>Eukaryota</taxon>
        <taxon>Metazoa</taxon>
        <taxon>Ecdysozoa</taxon>
        <taxon>Nematoda</taxon>
        <taxon>Chromadorea</taxon>
        <taxon>Rhabditida</taxon>
        <taxon>Rhabditina</taxon>
        <taxon>Rhabditomorpha</taxon>
        <taxon>Rhabditoidea</taxon>
        <taxon>Rhabditidae</taxon>
        <taxon>Peloderinae</taxon>
        <taxon>Caenorhabditis</taxon>
    </lineage>
</organism>
<dbReference type="PANTHER" id="PTHR31424">
    <property type="entry name" value="PROTEIN CBG23806"/>
    <property type="match status" value="1"/>
</dbReference>
<dbReference type="OrthoDB" id="5871670at2759"/>
<dbReference type="Proteomes" id="UP000008281">
    <property type="component" value="Unassembled WGS sequence"/>
</dbReference>
<accession>E3NS42</accession>
<proteinExistence type="predicted"/>
<dbReference type="InParanoid" id="E3NS42"/>
<dbReference type="HOGENOM" id="CLU_1297220_0_0_1"/>